<feature type="repeat" description="TPR" evidence="8">
    <location>
        <begin position="161"/>
        <end position="194"/>
    </location>
</feature>
<evidence type="ECO:0000256" key="2">
    <source>
        <dbReference type="ARBA" id="ARBA00005386"/>
    </source>
</evidence>
<evidence type="ECO:0000259" key="10">
    <source>
        <dbReference type="Pfam" id="PF25063"/>
    </source>
</evidence>
<proteinExistence type="inferred from homology"/>
<dbReference type="InterPro" id="IPR029489">
    <property type="entry name" value="OGT/SEC/SPY_C"/>
</dbReference>
<dbReference type="PANTHER" id="PTHR44835">
    <property type="entry name" value="UDP-N-ACETYLGLUCOSAMINE--PEPTIDE N-ACETYLGLUCOSAMINYLTRANSFERASE SPINDLY-RELATED"/>
    <property type="match status" value="1"/>
</dbReference>
<evidence type="ECO:0000313" key="12">
    <source>
        <dbReference type="Proteomes" id="UP001181355"/>
    </source>
</evidence>
<dbReference type="InterPro" id="IPR056834">
    <property type="entry name" value="ARM_TT21_C"/>
</dbReference>
<feature type="repeat" description="TPR" evidence="8">
    <location>
        <begin position="25"/>
        <end position="58"/>
    </location>
</feature>
<dbReference type="Gene3D" id="3.40.50.11380">
    <property type="match status" value="1"/>
</dbReference>
<feature type="repeat" description="TPR" evidence="8">
    <location>
        <begin position="302"/>
        <end position="335"/>
    </location>
</feature>
<dbReference type="PANTHER" id="PTHR44835:SF1">
    <property type="entry name" value="PROTEIN O-GLCNAC TRANSFERASE"/>
    <property type="match status" value="1"/>
</dbReference>
<feature type="domain" description="O-GlcNAc transferase C-terminal" evidence="9">
    <location>
        <begin position="619"/>
        <end position="796"/>
    </location>
</feature>
<evidence type="ECO:0000256" key="5">
    <source>
        <dbReference type="ARBA" id="ARBA00022679"/>
    </source>
</evidence>
<evidence type="ECO:0000313" key="11">
    <source>
        <dbReference type="EMBL" id="WMW81557.1"/>
    </source>
</evidence>
<accession>A0ABY9RK35</accession>
<evidence type="ECO:0000256" key="7">
    <source>
        <dbReference type="ARBA" id="ARBA00022803"/>
    </source>
</evidence>
<comment type="similarity">
    <text evidence="2">Belongs to the glycosyltransferase 41 family. O-GlcNAc transferase subfamily.</text>
</comment>
<dbReference type="PROSITE" id="PS50005">
    <property type="entry name" value="TPR"/>
    <property type="match status" value="6"/>
</dbReference>
<evidence type="ECO:0000256" key="4">
    <source>
        <dbReference type="ARBA" id="ARBA00022676"/>
    </source>
</evidence>
<keyword evidence="6" id="KW-0677">Repeat</keyword>
<dbReference type="InterPro" id="IPR019734">
    <property type="entry name" value="TPR_rpt"/>
</dbReference>
<evidence type="ECO:0000259" key="9">
    <source>
        <dbReference type="Pfam" id="PF13844"/>
    </source>
</evidence>
<dbReference type="SMART" id="SM00028">
    <property type="entry name" value="TPR"/>
    <property type="match status" value="10"/>
</dbReference>
<dbReference type="SUPFAM" id="SSF53756">
    <property type="entry name" value="UDP-Glycosyltransferase/glycogen phosphorylase"/>
    <property type="match status" value="1"/>
</dbReference>
<comment type="pathway">
    <text evidence="1">Protein modification; protein glycosylation.</text>
</comment>
<dbReference type="InterPro" id="IPR013105">
    <property type="entry name" value="TPR_2"/>
</dbReference>
<dbReference type="Pfam" id="PF07719">
    <property type="entry name" value="TPR_2"/>
    <property type="match status" value="1"/>
</dbReference>
<feature type="domain" description="Tetratricopeptide repeat protein 21A/21B C-terminal ARM" evidence="10">
    <location>
        <begin position="166"/>
        <end position="327"/>
    </location>
</feature>
<feature type="repeat" description="TPR" evidence="8">
    <location>
        <begin position="370"/>
        <end position="403"/>
    </location>
</feature>
<evidence type="ECO:0000256" key="8">
    <source>
        <dbReference type="PROSITE-ProRule" id="PRU00339"/>
    </source>
</evidence>
<keyword evidence="4" id="KW-0328">Glycosyltransferase</keyword>
<dbReference type="Pfam" id="PF25063">
    <property type="entry name" value="ARM_TT21_C"/>
    <property type="match status" value="1"/>
</dbReference>
<dbReference type="Pfam" id="PF13844">
    <property type="entry name" value="Glyco_transf_41"/>
    <property type="match status" value="2"/>
</dbReference>
<feature type="repeat" description="TPR" evidence="8">
    <location>
        <begin position="336"/>
        <end position="369"/>
    </location>
</feature>
<evidence type="ECO:0000256" key="6">
    <source>
        <dbReference type="ARBA" id="ARBA00022737"/>
    </source>
</evidence>
<keyword evidence="12" id="KW-1185">Reference proteome</keyword>
<keyword evidence="5" id="KW-0808">Transferase</keyword>
<keyword evidence="7 8" id="KW-0802">TPR repeat</keyword>
<protein>
    <recommendedName>
        <fullName evidence="3">protein O-GlcNAc transferase</fullName>
        <ecNumber evidence="3">2.4.1.255</ecNumber>
    </recommendedName>
</protein>
<organism evidence="11 12">
    <name type="scientific">Undibacterium cyanobacteriorum</name>
    <dbReference type="NCBI Taxonomy" id="3073561"/>
    <lineage>
        <taxon>Bacteria</taxon>
        <taxon>Pseudomonadati</taxon>
        <taxon>Pseudomonadota</taxon>
        <taxon>Betaproteobacteria</taxon>
        <taxon>Burkholderiales</taxon>
        <taxon>Oxalobacteraceae</taxon>
        <taxon>Undibacterium</taxon>
    </lineage>
</organism>
<dbReference type="Pfam" id="PF13414">
    <property type="entry name" value="TPR_11"/>
    <property type="match status" value="1"/>
</dbReference>
<dbReference type="InterPro" id="IPR011990">
    <property type="entry name" value="TPR-like_helical_dom_sf"/>
</dbReference>
<dbReference type="EC" id="2.4.1.255" evidence="3"/>
<evidence type="ECO:0000256" key="1">
    <source>
        <dbReference type="ARBA" id="ARBA00004922"/>
    </source>
</evidence>
<feature type="repeat" description="TPR" evidence="8">
    <location>
        <begin position="268"/>
        <end position="301"/>
    </location>
</feature>
<dbReference type="RefSeq" id="WP_309483036.1">
    <property type="nucleotide sequence ID" value="NZ_CP133720.1"/>
</dbReference>
<dbReference type="SUPFAM" id="SSF48452">
    <property type="entry name" value="TPR-like"/>
    <property type="match status" value="2"/>
</dbReference>
<dbReference type="PROSITE" id="PS50293">
    <property type="entry name" value="TPR_REGION"/>
    <property type="match status" value="2"/>
</dbReference>
<feature type="domain" description="O-GlcNAc transferase C-terminal" evidence="9">
    <location>
        <begin position="442"/>
        <end position="598"/>
    </location>
</feature>
<gene>
    <name evidence="11" type="ORF">RF679_04555</name>
</gene>
<reference evidence="11" key="1">
    <citation type="submission" date="2023-09" db="EMBL/GenBank/DDBJ databases">
        <title>Undibacterium sp. 20NA77.5 isolated from freshwater.</title>
        <authorList>
            <person name="Le V."/>
            <person name="Ko S.-R."/>
            <person name="Ahn C.-Y."/>
            <person name="Oh H.-M."/>
        </authorList>
    </citation>
    <scope>NUCLEOTIDE SEQUENCE</scope>
    <source>
        <strain evidence="11">20NA77.5</strain>
    </source>
</reference>
<sequence length="814" mass="92431">MIFHWFKKKQETPATTISTVDHDRVEDLIKQGNAFLDQNQLQAAVSKYQEAITLDPEHGDALLNLGFALQSMQRLDEAQTILHERTQLAPASADAHFMLANIALMKHTPQEAVLECEAALRINPAFEAATLTLVELLAQQGNFTEALSRLSQFCAQVRTSAQAHFLLAQLCVQQKNFASALQALQTVQELQPDFPRRRLAMAQVYEQLGQADRAQAVYQEILDLKDQKKDQDYEIALTKLAQFHLDAKHLVEAKTYLQRLLRHNPQAIEALNNLGSIERSLGAHLSAQRYFEQALQINPNNASILCNLALCLHDQGNTAQAIEKLTHAITLEPQQSVLHFNLANIYSDDRQFKLANQHYLIALELNPEYAEAHSNYGFCLRQQGKSNEAIAHYKKAFDLRPDLVVALSNAIFVLSYHHDFTAADYIEHARAYDQAICKDLKPYTQWNCPNQGKLRLGFVSGDFRTHPVCYFLENVLSSLDKSKFELVAYSTIPFSDEGTERLKKHFDLWRTIHDLSDDQAAQKIHQDGVHFLFDLAGFTAHNRLPIFARKPAPVQITWLGYFASTGMSSIDYLIADPYTLPPDQEPYFSEKIWRLPETRLCFSEPNSNVEVGPLPALENGFIRFASFNQLMKMNDHVVDLWCEVLQGVPQSRLFLKSPPLADAEVRAETLEKFTRRGIASERIEFEGPTPRDAYFRAYQKVDICLDPFPYTGGTTTMESLWMGVPVITLEGEHFLARQGQGLLINGGLPQWVARDKKHYVEIAQHYSQNLQELAALRAHLRQQIVQSPVCDGPRFVKHFTEALEQMWAQHLASK</sequence>
<dbReference type="Gene3D" id="1.25.40.10">
    <property type="entry name" value="Tetratricopeptide repeat domain"/>
    <property type="match status" value="2"/>
</dbReference>
<evidence type="ECO:0000256" key="3">
    <source>
        <dbReference type="ARBA" id="ARBA00011970"/>
    </source>
</evidence>
<dbReference type="Proteomes" id="UP001181355">
    <property type="component" value="Chromosome"/>
</dbReference>
<name>A0ABY9RK35_9BURK</name>
<dbReference type="InterPro" id="IPR051939">
    <property type="entry name" value="Glycosyltr_41/O-GlcNAc_trsf"/>
</dbReference>
<dbReference type="EMBL" id="CP133720">
    <property type="protein sequence ID" value="WMW81557.1"/>
    <property type="molecule type" value="Genomic_DNA"/>
</dbReference>
<dbReference type="Gene3D" id="3.40.50.2000">
    <property type="entry name" value="Glycogen Phosphorylase B"/>
    <property type="match status" value="1"/>
</dbReference>